<sequence length="127" mass="14132">MQPFAVGKLHRAFRGDFEHHGGCFERDAGMIQRGQEALDILRPRERNAEALQPEAVVNALVEDAARFGIALQQEDVFKPEMRGFSSGGKPRGACADDHQIVVFQQFSAHLTTPENGWSPARRRSICS</sequence>
<dbReference type="AlphaFoldDB" id="A0A644ZYG5"/>
<dbReference type="EMBL" id="VSSQ01011045">
    <property type="protein sequence ID" value="MPM45862.1"/>
    <property type="molecule type" value="Genomic_DNA"/>
</dbReference>
<reference evidence="1" key="1">
    <citation type="submission" date="2019-08" db="EMBL/GenBank/DDBJ databases">
        <authorList>
            <person name="Kucharzyk K."/>
            <person name="Murdoch R.W."/>
            <person name="Higgins S."/>
            <person name="Loffler F."/>
        </authorList>
    </citation>
    <scope>NUCLEOTIDE SEQUENCE</scope>
</reference>
<name>A0A644ZYG5_9ZZZZ</name>
<proteinExistence type="predicted"/>
<gene>
    <name evidence="1" type="ORF">SDC9_92554</name>
</gene>
<evidence type="ECO:0000313" key="1">
    <source>
        <dbReference type="EMBL" id="MPM45862.1"/>
    </source>
</evidence>
<protein>
    <submittedName>
        <fullName evidence="1">Uncharacterized protein</fullName>
    </submittedName>
</protein>
<organism evidence="1">
    <name type="scientific">bioreactor metagenome</name>
    <dbReference type="NCBI Taxonomy" id="1076179"/>
    <lineage>
        <taxon>unclassified sequences</taxon>
        <taxon>metagenomes</taxon>
        <taxon>ecological metagenomes</taxon>
    </lineage>
</organism>
<accession>A0A644ZYG5</accession>
<comment type="caution">
    <text evidence="1">The sequence shown here is derived from an EMBL/GenBank/DDBJ whole genome shotgun (WGS) entry which is preliminary data.</text>
</comment>